<dbReference type="FunCoup" id="A0A1Y1UIR2">
    <property type="interactions" value="557"/>
</dbReference>
<dbReference type="InterPro" id="IPR008978">
    <property type="entry name" value="HSP20-like_chaperone"/>
</dbReference>
<dbReference type="GO" id="GO:0005737">
    <property type="term" value="C:cytoplasm"/>
    <property type="evidence" value="ECO:0007669"/>
    <property type="project" value="UniProtKB-SubCell"/>
</dbReference>
<comment type="function">
    <text evidence="3">Required for nuclear movement. May interact between microtubules and nuclei and/or may be involved in the generation of force used to move nuclei during interphase.</text>
</comment>
<evidence type="ECO:0000256" key="4">
    <source>
        <dbReference type="ARBA" id="ARBA00068398"/>
    </source>
</evidence>
<keyword evidence="2" id="KW-0963">Cytoplasm</keyword>
<evidence type="ECO:0000313" key="8">
    <source>
        <dbReference type="Proteomes" id="UP000193218"/>
    </source>
</evidence>
<dbReference type="PANTHER" id="PTHR12356:SF3">
    <property type="entry name" value="NUCLEAR MIGRATION PROTEIN NUDC"/>
    <property type="match status" value="1"/>
</dbReference>
<organism evidence="7 8">
    <name type="scientific">Kockovaella imperatae</name>
    <dbReference type="NCBI Taxonomy" id="4999"/>
    <lineage>
        <taxon>Eukaryota</taxon>
        <taxon>Fungi</taxon>
        <taxon>Dikarya</taxon>
        <taxon>Basidiomycota</taxon>
        <taxon>Agaricomycotina</taxon>
        <taxon>Tremellomycetes</taxon>
        <taxon>Tremellales</taxon>
        <taxon>Cuniculitremaceae</taxon>
        <taxon>Kockovaella</taxon>
    </lineage>
</organism>
<feature type="region of interest" description="Disordered" evidence="5">
    <location>
        <begin position="1"/>
        <end position="38"/>
    </location>
</feature>
<comment type="caution">
    <text evidence="7">The sequence shown here is derived from an EMBL/GenBank/DDBJ whole genome shotgun (WGS) entry which is preliminary data.</text>
</comment>
<reference evidence="7 8" key="1">
    <citation type="submission" date="2017-03" db="EMBL/GenBank/DDBJ databases">
        <title>Widespread Adenine N6-methylation of Active Genes in Fungi.</title>
        <authorList>
            <consortium name="DOE Joint Genome Institute"/>
            <person name="Mondo S.J."/>
            <person name="Dannebaum R.O."/>
            <person name="Kuo R.C."/>
            <person name="Louie K.B."/>
            <person name="Bewick A.J."/>
            <person name="Labutti K."/>
            <person name="Haridas S."/>
            <person name="Kuo A."/>
            <person name="Salamov A."/>
            <person name="Ahrendt S.R."/>
            <person name="Lau R."/>
            <person name="Bowen B.P."/>
            <person name="Lipzen A."/>
            <person name="Sullivan W."/>
            <person name="Andreopoulos W.B."/>
            <person name="Clum A."/>
            <person name="Lindquist E."/>
            <person name="Daum C."/>
            <person name="Northen T.R."/>
            <person name="Ramamoorthy G."/>
            <person name="Schmitz R.J."/>
            <person name="Gryganskyi A."/>
            <person name="Culley D."/>
            <person name="Magnuson J."/>
            <person name="James T.Y."/>
            <person name="O'Malley M.A."/>
            <person name="Stajich J.E."/>
            <person name="Spatafora J.W."/>
            <person name="Visel A."/>
            <person name="Grigoriev I.V."/>
        </authorList>
    </citation>
    <scope>NUCLEOTIDE SEQUENCE [LARGE SCALE GENOMIC DNA]</scope>
    <source>
        <strain evidence="7 8">NRRL Y-17943</strain>
    </source>
</reference>
<feature type="compositionally biased region" description="Basic and acidic residues" evidence="5">
    <location>
        <begin position="9"/>
        <end position="33"/>
    </location>
</feature>
<evidence type="ECO:0000313" key="7">
    <source>
        <dbReference type="EMBL" id="ORX37447.1"/>
    </source>
</evidence>
<evidence type="ECO:0000256" key="3">
    <source>
        <dbReference type="ARBA" id="ARBA00059400"/>
    </source>
</evidence>
<evidence type="ECO:0000256" key="1">
    <source>
        <dbReference type="ARBA" id="ARBA00004496"/>
    </source>
</evidence>
<keyword evidence="8" id="KW-1185">Reference proteome</keyword>
<dbReference type="Gene3D" id="2.60.40.790">
    <property type="match status" value="1"/>
</dbReference>
<evidence type="ECO:0000256" key="2">
    <source>
        <dbReference type="ARBA" id="ARBA00022490"/>
    </source>
</evidence>
<dbReference type="GeneID" id="33555735"/>
<dbReference type="CDD" id="cd06467">
    <property type="entry name" value="p23_NUDC_like"/>
    <property type="match status" value="1"/>
</dbReference>
<dbReference type="GO" id="GO:0006457">
    <property type="term" value="P:protein folding"/>
    <property type="evidence" value="ECO:0007669"/>
    <property type="project" value="TreeGrafter"/>
</dbReference>
<dbReference type="InterPro" id="IPR007052">
    <property type="entry name" value="CS_dom"/>
</dbReference>
<accession>A0A1Y1UIR2</accession>
<comment type="subcellular location">
    <subcellularLocation>
        <location evidence="1">Cytoplasm</location>
    </subcellularLocation>
</comment>
<name>A0A1Y1UIR2_9TREE</name>
<dbReference type="RefSeq" id="XP_021871485.1">
    <property type="nucleotide sequence ID" value="XM_022013927.1"/>
</dbReference>
<dbReference type="InterPro" id="IPR037898">
    <property type="entry name" value="NudC_fam"/>
</dbReference>
<evidence type="ECO:0000256" key="5">
    <source>
        <dbReference type="SAM" id="MobiDB-lite"/>
    </source>
</evidence>
<evidence type="ECO:0000259" key="6">
    <source>
        <dbReference type="PROSITE" id="PS51203"/>
    </source>
</evidence>
<dbReference type="Pfam" id="PF04969">
    <property type="entry name" value="CS"/>
    <property type="match status" value="1"/>
</dbReference>
<dbReference type="Proteomes" id="UP000193218">
    <property type="component" value="Unassembled WGS sequence"/>
</dbReference>
<dbReference type="GO" id="GO:0051082">
    <property type="term" value="F:unfolded protein binding"/>
    <property type="evidence" value="ECO:0007669"/>
    <property type="project" value="TreeGrafter"/>
</dbReference>
<dbReference type="InParanoid" id="A0A1Y1UIR2"/>
<feature type="domain" description="CS" evidence="6">
    <location>
        <begin position="34"/>
        <end position="127"/>
    </location>
</feature>
<protein>
    <recommendedName>
        <fullName evidence="4">Nuclear movement protein nudC</fullName>
    </recommendedName>
</protein>
<dbReference type="EMBL" id="NBSH01000006">
    <property type="protein sequence ID" value="ORX37447.1"/>
    <property type="molecule type" value="Genomic_DNA"/>
</dbReference>
<dbReference type="PROSITE" id="PS51203">
    <property type="entry name" value="CS"/>
    <property type="match status" value="1"/>
</dbReference>
<dbReference type="STRING" id="4999.A0A1Y1UIR2"/>
<dbReference type="OrthoDB" id="416217at2759"/>
<sequence length="200" mass="22990">MSDSAGPSKKYEDMSKEERTAFDAKERERERQEQATLPYAWTQDLNTVTVTVPLPKGTRGKDCNVVLEKKKLKVQVKGSPEPILEGELFNQISKDDSSWTIDDSVMSIELEKLSAHIQSHQWWPHVLTHHPKIDTTKIQPENSKLSDLDGETRGMVEKMMFDNQQKAMGKPTSDELKKLEMLEKFKKQHPEMDFSNAKMT</sequence>
<dbReference type="AlphaFoldDB" id="A0A1Y1UIR2"/>
<proteinExistence type="predicted"/>
<dbReference type="FunFam" id="2.60.40.790:FF:000001">
    <property type="entry name" value="Nuclear migration protein nudC"/>
    <property type="match status" value="1"/>
</dbReference>
<gene>
    <name evidence="7" type="ORF">BD324DRAFT_601232</name>
</gene>
<dbReference type="PANTHER" id="PTHR12356">
    <property type="entry name" value="NUCLEAR MOVEMENT PROTEIN NUDC"/>
    <property type="match status" value="1"/>
</dbReference>
<dbReference type="SUPFAM" id="SSF49764">
    <property type="entry name" value="HSP20-like chaperones"/>
    <property type="match status" value="1"/>
</dbReference>